<feature type="repeat" description="WD" evidence="4">
    <location>
        <begin position="338"/>
        <end position="378"/>
    </location>
</feature>
<dbReference type="Proteomes" id="UP000015354">
    <property type="component" value="Unassembled WGS sequence"/>
</dbReference>
<dbReference type="EMBL" id="ATMH01002775">
    <property type="protein sequence ID" value="EPY32663.1"/>
    <property type="molecule type" value="Genomic_DNA"/>
</dbReference>
<evidence type="ECO:0000256" key="4">
    <source>
        <dbReference type="PROSITE-ProRule" id="PRU00221"/>
    </source>
</evidence>
<evidence type="ECO:0000256" key="3">
    <source>
        <dbReference type="ARBA" id="ARBA00022980"/>
    </source>
</evidence>
<feature type="repeat" description="WD" evidence="4">
    <location>
        <begin position="379"/>
        <end position="412"/>
    </location>
</feature>
<keyword evidence="3" id="KW-0689">Ribosomal protein</keyword>
<evidence type="ECO:0000256" key="2">
    <source>
        <dbReference type="ARBA" id="ARBA00022737"/>
    </source>
</evidence>
<dbReference type="PROSITE" id="PS50294">
    <property type="entry name" value="WD_REPEATS_REGION"/>
    <property type="match status" value="2"/>
</dbReference>
<dbReference type="Pfam" id="PF00400">
    <property type="entry name" value="WD40"/>
    <property type="match status" value="4"/>
</dbReference>
<dbReference type="PROSITE" id="PS00678">
    <property type="entry name" value="WD_REPEATS_1"/>
    <property type="match status" value="1"/>
</dbReference>
<dbReference type="PANTHER" id="PTHR19848">
    <property type="entry name" value="WD40 REPEAT PROTEIN"/>
    <property type="match status" value="1"/>
</dbReference>
<dbReference type="EMBL" id="ATMH01004749">
    <property type="protein sequence ID" value="EPY29052.1"/>
    <property type="molecule type" value="Genomic_DNA"/>
</dbReference>
<keyword evidence="1 4" id="KW-0853">WD repeat</keyword>
<feature type="repeat" description="WD" evidence="4">
    <location>
        <begin position="43"/>
        <end position="85"/>
    </location>
</feature>
<evidence type="ECO:0000313" key="7">
    <source>
        <dbReference type="EMBL" id="EPY30024.1"/>
    </source>
</evidence>
<keyword evidence="2" id="KW-0677">Repeat</keyword>
<dbReference type="PANTHER" id="PTHR19848:SF8">
    <property type="entry name" value="F-BOX AND WD REPEAT DOMAIN CONTAINING 7"/>
    <property type="match status" value="1"/>
</dbReference>
<dbReference type="InterPro" id="IPR015943">
    <property type="entry name" value="WD40/YVTN_repeat-like_dom_sf"/>
</dbReference>
<comment type="caution">
    <text evidence="8">The sequence shown here is derived from an EMBL/GenBank/DDBJ whole genome shotgun (WGS) entry which is preliminary data.</text>
</comment>
<dbReference type="OrthoDB" id="273771at2759"/>
<evidence type="ECO:0000313" key="6">
    <source>
        <dbReference type="EMBL" id="EPY29052.1"/>
    </source>
</evidence>
<feature type="repeat" description="WD" evidence="4">
    <location>
        <begin position="92"/>
        <end position="127"/>
    </location>
</feature>
<accession>S9UUU6</accession>
<sequence>MSAPFPFFFAPLEPNTTATATRNHTHPERYDTARTGDMLAQIAQAHEEVVTSLSFSPHAPTVLCSTSGDDTAALWDYRSPSAGSAPRQMCTLRHHRGPVNHALFLADPNLLLTASDDRTLGLWDIRNSASPLGTVTGFGEGVNKMLLLPASPSCVPTDGKGFRVASACDDGMVYIHAVMPPEALSPAAGAPVAVLTDQFMASTSTVNDLILLDRCAIVTACEDGALRTWKLNATGGEDRMLATLDEFGAPVNHVVVVPDNDWMCAHREAAGESAEEDSDHGDASAAMGGSSGRHTATGPRAELTAADGCWLLAASAENVFGVDVYRSTGQFGEGARSFFGHSDYVRGLEFTSKSTLLTVADDSTAIEWNLCTNEPIRQVKLHEALIMSSALSADKTVLATGTDTGDIRVWRLPFETECLCDH</sequence>
<gene>
    <name evidence="8" type="ORF">STCU_02775</name>
    <name evidence="7" type="ORF">STCU_04274</name>
    <name evidence="6" type="ORF">STCU_04749</name>
</gene>
<dbReference type="Gene3D" id="2.130.10.10">
    <property type="entry name" value="YVTN repeat-like/Quinoprotein amine dehydrogenase"/>
    <property type="match status" value="2"/>
</dbReference>
<keyword evidence="3" id="KW-0687">Ribonucleoprotein</keyword>
<dbReference type="SUPFAM" id="SSF50978">
    <property type="entry name" value="WD40 repeat-like"/>
    <property type="match status" value="1"/>
</dbReference>
<dbReference type="EMBL" id="ATMH01004274">
    <property type="protein sequence ID" value="EPY30024.1"/>
    <property type="molecule type" value="Genomic_DNA"/>
</dbReference>
<protein>
    <submittedName>
        <fullName evidence="8">Uncharacterized protein</fullName>
    </submittedName>
</protein>
<reference evidence="8 9" key="1">
    <citation type="journal article" date="2013" name="PLoS ONE">
        <title>Predicting the Proteins of Angomonas deanei, Strigomonas culicis and Their Respective Endosymbionts Reveals New Aspects of the Trypanosomatidae Family.</title>
        <authorList>
            <person name="Motta M.C."/>
            <person name="Martins A.C."/>
            <person name="de Souza S.S."/>
            <person name="Catta-Preta C.M."/>
            <person name="Silva R."/>
            <person name="Klein C.C."/>
            <person name="de Almeida L.G."/>
            <person name="de Lima Cunha O."/>
            <person name="Ciapina L.P."/>
            <person name="Brocchi M."/>
            <person name="Colabardini A.C."/>
            <person name="de Araujo Lima B."/>
            <person name="Machado C.R."/>
            <person name="de Almeida Soares C.M."/>
            <person name="Probst C.M."/>
            <person name="de Menezes C.B."/>
            <person name="Thompson C.E."/>
            <person name="Bartholomeu D.C."/>
            <person name="Gradia D.F."/>
            <person name="Pavoni D.P."/>
            <person name="Grisard E.C."/>
            <person name="Fantinatti-Garboggini F."/>
            <person name="Marchini F.K."/>
            <person name="Rodrigues-Luiz G.F."/>
            <person name="Wagner G."/>
            <person name="Goldman G.H."/>
            <person name="Fietto J.L."/>
            <person name="Elias M.C."/>
            <person name="Goldman M.H."/>
            <person name="Sagot M.F."/>
            <person name="Pereira M."/>
            <person name="Stoco P.H."/>
            <person name="de Mendonca-Neto R.P."/>
            <person name="Teixeira S.M."/>
            <person name="Maciel T.E."/>
            <person name="de Oliveira Mendes T.A."/>
            <person name="Urmenyi T.P."/>
            <person name="de Souza W."/>
            <person name="Schenkman S."/>
            <person name="de Vasconcelos A.T."/>
        </authorList>
    </citation>
    <scope>NUCLEOTIDE SEQUENCE [LARGE SCALE GENOMIC DNA]</scope>
</reference>
<proteinExistence type="predicted"/>
<evidence type="ECO:0000256" key="1">
    <source>
        <dbReference type="ARBA" id="ARBA00022574"/>
    </source>
</evidence>
<evidence type="ECO:0000256" key="5">
    <source>
        <dbReference type="SAM" id="MobiDB-lite"/>
    </source>
</evidence>
<feature type="region of interest" description="Disordered" evidence="5">
    <location>
        <begin position="268"/>
        <end position="298"/>
    </location>
</feature>
<dbReference type="AlphaFoldDB" id="S9UUU6"/>
<evidence type="ECO:0000313" key="9">
    <source>
        <dbReference type="Proteomes" id="UP000015354"/>
    </source>
</evidence>
<dbReference type="InterPro" id="IPR001680">
    <property type="entry name" value="WD40_rpt"/>
</dbReference>
<keyword evidence="9" id="KW-1185">Reference proteome</keyword>
<dbReference type="GO" id="GO:0005840">
    <property type="term" value="C:ribosome"/>
    <property type="evidence" value="ECO:0007669"/>
    <property type="project" value="UniProtKB-KW"/>
</dbReference>
<reference evidence="8" key="2">
    <citation type="submission" date="2013-03" db="EMBL/GenBank/DDBJ databases">
        <authorList>
            <person name="Motta M.C.M."/>
            <person name="Martins A.C.A."/>
            <person name="Preta C.M.C.C."/>
            <person name="Silva R."/>
            <person name="de Souza S.S."/>
            <person name="Klein C.C."/>
            <person name="de Almeida L.G.P."/>
            <person name="Cunha O.L."/>
            <person name="Colabardini A.C."/>
            <person name="Lima B.A."/>
            <person name="Machado C.R."/>
            <person name="Soares C.M.A."/>
            <person name="de Menezes C.B.A."/>
            <person name="Bartolomeu D.C."/>
            <person name="Grisard E.C."/>
            <person name="Fantinatti-Garboggini F."/>
            <person name="Rodrigues-Luiz G.F."/>
            <person name="Wagner G."/>
            <person name="Goldman G.H."/>
            <person name="Fietto J.L.R."/>
            <person name="Ciapina L.P."/>
            <person name="Brocchi M."/>
            <person name="Elias M.C."/>
            <person name="Goldman M.H.S."/>
            <person name="Sagot M.-F."/>
            <person name="Pereira M."/>
            <person name="Stoco P.H."/>
            <person name="Teixeira S.M.R."/>
            <person name="de Mendonca-Neto R.P."/>
            <person name="Maciel T.E.F."/>
            <person name="Mendes T.A.O."/>
            <person name="Urmenyi T.P."/>
            <person name="Teixeira M.M.G."/>
            <person name="de Camargo E.F.P."/>
            <person name="de Sousa W."/>
            <person name="Schenkman S."/>
            <person name="de Vasconcelos A.T.R."/>
        </authorList>
    </citation>
    <scope>NUCLEOTIDE SEQUENCE</scope>
</reference>
<evidence type="ECO:0000313" key="8">
    <source>
        <dbReference type="EMBL" id="EPY32663.1"/>
    </source>
</evidence>
<dbReference type="InterPro" id="IPR036322">
    <property type="entry name" value="WD40_repeat_dom_sf"/>
</dbReference>
<name>S9UUU6_9TRYP</name>
<organism evidence="8 9">
    <name type="scientific">Strigomonas culicis</name>
    <dbReference type="NCBI Taxonomy" id="28005"/>
    <lineage>
        <taxon>Eukaryota</taxon>
        <taxon>Discoba</taxon>
        <taxon>Euglenozoa</taxon>
        <taxon>Kinetoplastea</taxon>
        <taxon>Metakinetoplastina</taxon>
        <taxon>Trypanosomatida</taxon>
        <taxon>Trypanosomatidae</taxon>
        <taxon>Strigomonadinae</taxon>
        <taxon>Strigomonas</taxon>
    </lineage>
</organism>
<dbReference type="InterPro" id="IPR019775">
    <property type="entry name" value="WD40_repeat_CS"/>
</dbReference>
<dbReference type="SMART" id="SM00320">
    <property type="entry name" value="WD40"/>
    <property type="match status" value="6"/>
</dbReference>
<dbReference type="PROSITE" id="PS50082">
    <property type="entry name" value="WD_REPEATS_2"/>
    <property type="match status" value="4"/>
</dbReference>